<sequence>MNLHEVQSKPHGDLETLLRRALAEEGITLVHQSVLGAATATLDVTVKISIEGAATSIVDATYEKLSVLGMSDVRKTLGNCLMLLGCGLIEVLDTPFGCPPSYLFKDCIFAVGEEPAPKRNIQTTYLAMQGIYPDLPPFSKLTIDQRKMIRNHVEMLADYLRK</sequence>
<keyword evidence="2" id="KW-1185">Reference proteome</keyword>
<dbReference type="Proteomes" id="UP000827953">
    <property type="component" value="Segment"/>
</dbReference>
<accession>A0AAE8XPU2</accession>
<organism evidence="1 2">
    <name type="scientific">Erwinia phage pEa_SNUABM_16</name>
    <dbReference type="NCBI Taxonomy" id="2869544"/>
    <lineage>
        <taxon>Viruses</taxon>
        <taxon>Duplodnaviria</taxon>
        <taxon>Heunggongvirae</taxon>
        <taxon>Uroviricota</taxon>
        <taxon>Caudoviricetes</taxon>
        <taxon>Alexandravirus</taxon>
        <taxon>Alexandravirus SNUABM16</taxon>
    </lineage>
</organism>
<dbReference type="EMBL" id="MZ443782">
    <property type="protein sequence ID" value="UAW96315.1"/>
    <property type="molecule type" value="Genomic_DNA"/>
</dbReference>
<evidence type="ECO:0000313" key="2">
    <source>
        <dbReference type="Proteomes" id="UP000827953"/>
    </source>
</evidence>
<proteinExistence type="predicted"/>
<gene>
    <name evidence="1" type="ORF">pEaSNUABM16_00171</name>
</gene>
<protein>
    <submittedName>
        <fullName evidence="1">Uncharacterized protein</fullName>
    </submittedName>
</protein>
<name>A0AAE8XPU2_9CAUD</name>
<reference evidence="1 2" key="1">
    <citation type="submission" date="2021-06" db="EMBL/GenBank/DDBJ databases">
        <title>Complete genome sequence of Erwinia phage pEa_SNUABM_16.</title>
        <authorList>
            <person name="Kim S.G."/>
            <person name="Park S.C."/>
        </authorList>
    </citation>
    <scope>NUCLEOTIDE SEQUENCE [LARGE SCALE GENOMIC DNA]</scope>
    <source>
        <strain evidence="2">pEa_SNUABM_16</strain>
    </source>
</reference>
<evidence type="ECO:0000313" key="1">
    <source>
        <dbReference type="EMBL" id="UAW96315.1"/>
    </source>
</evidence>